<dbReference type="Gene3D" id="3.90.25.10">
    <property type="entry name" value="UDP-galactose 4-epimerase, domain 1"/>
    <property type="match status" value="1"/>
</dbReference>
<accession>C5C3I4</accession>
<proteinExistence type="predicted"/>
<dbReference type="HOGENOM" id="CLU_007383_10_6_11"/>
<protein>
    <submittedName>
        <fullName evidence="2">NmrA family protein</fullName>
    </submittedName>
</protein>
<dbReference type="AlphaFoldDB" id="C5C3I4"/>
<dbReference type="PANTHER" id="PTHR43162">
    <property type="match status" value="1"/>
</dbReference>
<name>C5C3I4_BEUC1</name>
<dbReference type="RefSeq" id="WP_015884130.1">
    <property type="nucleotide sequence ID" value="NC_012669.1"/>
</dbReference>
<dbReference type="SUPFAM" id="SSF51735">
    <property type="entry name" value="NAD(P)-binding Rossmann-fold domains"/>
    <property type="match status" value="1"/>
</dbReference>
<reference evidence="2 3" key="1">
    <citation type="journal article" date="2009" name="Stand. Genomic Sci.">
        <title>Complete genome sequence of Beutenbergia cavernae type strain (HKI 0122).</title>
        <authorList>
            <person name="Land M."/>
            <person name="Pukall R."/>
            <person name="Abt B."/>
            <person name="Goker M."/>
            <person name="Rohde M."/>
            <person name="Glavina Del Rio T."/>
            <person name="Tice H."/>
            <person name="Copeland A."/>
            <person name="Cheng J.F."/>
            <person name="Lucas S."/>
            <person name="Chen F."/>
            <person name="Nolan M."/>
            <person name="Bruce D."/>
            <person name="Goodwin L."/>
            <person name="Pitluck S."/>
            <person name="Ivanova N."/>
            <person name="Mavromatis K."/>
            <person name="Ovchinnikova G."/>
            <person name="Pati A."/>
            <person name="Chen A."/>
            <person name="Palaniappan K."/>
            <person name="Hauser L."/>
            <person name="Chang Y.J."/>
            <person name="Jefferies C.C."/>
            <person name="Saunders E."/>
            <person name="Brettin T."/>
            <person name="Detter J.C."/>
            <person name="Han C."/>
            <person name="Chain P."/>
            <person name="Bristow J."/>
            <person name="Eisen J.A."/>
            <person name="Markowitz V."/>
            <person name="Hugenholtz P."/>
            <person name="Kyrpides N.C."/>
            <person name="Klenk H.P."/>
            <person name="Lapidus A."/>
        </authorList>
    </citation>
    <scope>NUCLEOTIDE SEQUENCE [LARGE SCALE GENOMIC DNA]</scope>
    <source>
        <strain evidence="3">ATCC BAA-8 / DSM 12333 / NBRC 16432</strain>
    </source>
</reference>
<dbReference type="Gene3D" id="3.40.50.720">
    <property type="entry name" value="NAD(P)-binding Rossmann-like Domain"/>
    <property type="match status" value="1"/>
</dbReference>
<dbReference type="PANTHER" id="PTHR43162:SF1">
    <property type="entry name" value="PRESTALK A DIFFERENTIATION PROTEIN A"/>
    <property type="match status" value="1"/>
</dbReference>
<dbReference type="Pfam" id="PF13460">
    <property type="entry name" value="NAD_binding_10"/>
    <property type="match status" value="1"/>
</dbReference>
<sequence length="276" mass="29372">MTVLVTGATGTVGREVVRALLERGAAVRALSREPATAGLDRSVEVVRGDLTDPASVDRALAGVDAVHLITFDGPRRGGGGAPLQDPDAVLRPIREHGVGRVTVLQNGYPGPLEEALPDSGVAHTMLLPVEFMANYAEWAEPIKEAGGVEEPYADRRSAPVHPADIGDVAALALTEDGHAGRTYTLTGPDVLTLRDKLDAIGAALGRELRLTPLSEDEGVARWRAQGMDDEAIGFMRWVYGDPPEVGYTVTDTVPRVTGRPARSFAQWAVENVGLFR</sequence>
<dbReference type="EMBL" id="CP001618">
    <property type="protein sequence ID" value="ACQ81893.1"/>
    <property type="molecule type" value="Genomic_DNA"/>
</dbReference>
<dbReference type="STRING" id="471853.Bcav_3651"/>
<evidence type="ECO:0000313" key="2">
    <source>
        <dbReference type="EMBL" id="ACQ81893.1"/>
    </source>
</evidence>
<evidence type="ECO:0000259" key="1">
    <source>
        <dbReference type="Pfam" id="PF13460"/>
    </source>
</evidence>
<evidence type="ECO:0000313" key="3">
    <source>
        <dbReference type="Proteomes" id="UP000007962"/>
    </source>
</evidence>
<keyword evidence="3" id="KW-1185">Reference proteome</keyword>
<dbReference type="InterPro" id="IPR051604">
    <property type="entry name" value="Ergot_Alk_Oxidoreductase"/>
</dbReference>
<feature type="domain" description="NAD(P)-binding" evidence="1">
    <location>
        <begin position="7"/>
        <end position="104"/>
    </location>
</feature>
<dbReference type="OrthoDB" id="5510591at2"/>
<dbReference type="InterPro" id="IPR036291">
    <property type="entry name" value="NAD(P)-bd_dom_sf"/>
</dbReference>
<organism evidence="2 3">
    <name type="scientific">Beutenbergia cavernae (strain ATCC BAA-8 / DSM 12333 / CCUG 43141 / JCM 11478 / NBRC 16432 / NCIMB 13614 / HKI 0122)</name>
    <dbReference type="NCBI Taxonomy" id="471853"/>
    <lineage>
        <taxon>Bacteria</taxon>
        <taxon>Bacillati</taxon>
        <taxon>Actinomycetota</taxon>
        <taxon>Actinomycetes</taxon>
        <taxon>Micrococcales</taxon>
        <taxon>Beutenbergiaceae</taxon>
        <taxon>Beutenbergia</taxon>
    </lineage>
</organism>
<dbReference type="InterPro" id="IPR016040">
    <property type="entry name" value="NAD(P)-bd_dom"/>
</dbReference>
<dbReference type="Proteomes" id="UP000007962">
    <property type="component" value="Chromosome"/>
</dbReference>
<dbReference type="KEGG" id="bcv:Bcav_3651"/>
<dbReference type="eggNOG" id="COG0702">
    <property type="taxonomic scope" value="Bacteria"/>
</dbReference>
<gene>
    <name evidence="2" type="ordered locus">Bcav_3651</name>
</gene>